<evidence type="ECO:0000256" key="2">
    <source>
        <dbReference type="ARBA" id="ARBA00022649"/>
    </source>
</evidence>
<keyword evidence="8" id="KW-1185">Reference proteome</keyword>
<evidence type="ECO:0000256" key="4">
    <source>
        <dbReference type="ARBA" id="ARBA00022741"/>
    </source>
</evidence>
<evidence type="ECO:0000256" key="5">
    <source>
        <dbReference type="ARBA" id="ARBA00022801"/>
    </source>
</evidence>
<dbReference type="RefSeq" id="WP_100512083.1">
    <property type="nucleotide sequence ID" value="NZ_JAFEJQ010000001.1"/>
</dbReference>
<name>A0A2M9HHC5_9BIFI</name>
<evidence type="ECO:0000256" key="6">
    <source>
        <dbReference type="ARBA" id="ARBA00024207"/>
    </source>
</evidence>
<dbReference type="Proteomes" id="UP000231451">
    <property type="component" value="Unassembled WGS sequence"/>
</dbReference>
<dbReference type="OrthoDB" id="159782at2"/>
<dbReference type="Pfam" id="PF01934">
    <property type="entry name" value="HepT-like"/>
    <property type="match status" value="1"/>
</dbReference>
<comment type="caution">
    <text evidence="7">The sequence shown here is derived from an EMBL/GenBank/DDBJ whole genome shotgun (WGS) entry which is preliminary data.</text>
</comment>
<dbReference type="PANTHER" id="PTHR34139:SF1">
    <property type="entry name" value="RNASE MJ1380-RELATED"/>
    <property type="match status" value="1"/>
</dbReference>
<dbReference type="InterPro" id="IPR008201">
    <property type="entry name" value="HepT-like"/>
</dbReference>
<gene>
    <name evidence="7" type="ORF">CSQ87_01510</name>
</gene>
<evidence type="ECO:0000256" key="1">
    <source>
        <dbReference type="ARBA" id="ARBA00022553"/>
    </source>
</evidence>
<organism evidence="7 8">
    <name type="scientific">Bifidobacterium simiarum</name>
    <dbReference type="NCBI Taxonomy" id="2045441"/>
    <lineage>
        <taxon>Bacteria</taxon>
        <taxon>Bacillati</taxon>
        <taxon>Actinomycetota</taxon>
        <taxon>Actinomycetes</taxon>
        <taxon>Bifidobacteriales</taxon>
        <taxon>Bifidobacteriaceae</taxon>
        <taxon>Bifidobacterium</taxon>
    </lineage>
</organism>
<reference evidence="7 8" key="1">
    <citation type="submission" date="2017-10" db="EMBL/GenBank/DDBJ databases">
        <title>Draft genome sequences of strains TRE 1, TRE 9, TRE H and TRI 7, isolated from tamarins, belonging to four potential novel Bifidobacterium species.</title>
        <authorList>
            <person name="Mattarelli P."/>
            <person name="Modesto M."/>
            <person name="Puglisi E."/>
            <person name="Morelli L."/>
            <person name="Spezio C."/>
            <person name="Bonetti A."/>
            <person name="Sandri C."/>
        </authorList>
    </citation>
    <scope>NUCLEOTIDE SEQUENCE [LARGE SCALE GENOMIC DNA]</scope>
    <source>
        <strain evidence="8">TRI7</strain>
    </source>
</reference>
<proteinExistence type="inferred from homology"/>
<dbReference type="InterPro" id="IPR051813">
    <property type="entry name" value="HepT_RNase_toxin"/>
</dbReference>
<dbReference type="GO" id="GO:0004540">
    <property type="term" value="F:RNA nuclease activity"/>
    <property type="evidence" value="ECO:0007669"/>
    <property type="project" value="InterPro"/>
</dbReference>
<dbReference type="GO" id="GO:0016787">
    <property type="term" value="F:hydrolase activity"/>
    <property type="evidence" value="ECO:0007669"/>
    <property type="project" value="UniProtKB-KW"/>
</dbReference>
<dbReference type="InterPro" id="IPR037038">
    <property type="entry name" value="HepT-like_sf"/>
</dbReference>
<dbReference type="GO" id="GO:0000166">
    <property type="term" value="F:nucleotide binding"/>
    <property type="evidence" value="ECO:0007669"/>
    <property type="project" value="UniProtKB-KW"/>
</dbReference>
<keyword evidence="3" id="KW-0540">Nuclease</keyword>
<dbReference type="PANTHER" id="PTHR34139">
    <property type="entry name" value="UPF0331 PROTEIN MJ0127"/>
    <property type="match status" value="1"/>
</dbReference>
<keyword evidence="1" id="KW-0597">Phosphoprotein</keyword>
<evidence type="ECO:0000313" key="8">
    <source>
        <dbReference type="Proteomes" id="UP000231451"/>
    </source>
</evidence>
<sequence length="125" mass="14005">MMKESERDGLLLAELIEHLGYAYDDVSEFAAAEDLALDRKSRNSAAKEIEQAQECAARLSDSARTAMADVPWRELRGLRNVIVHEYGDVDWDVLYDTVMIDFPPVIDTLNTYQEHVRCLGADGAG</sequence>
<accession>A0A2M9HHC5</accession>
<keyword evidence="5" id="KW-0378">Hydrolase</keyword>
<evidence type="ECO:0000313" key="7">
    <source>
        <dbReference type="EMBL" id="PJM76216.1"/>
    </source>
</evidence>
<dbReference type="Gene3D" id="1.20.120.580">
    <property type="entry name" value="bsu32300-like"/>
    <property type="match status" value="1"/>
</dbReference>
<comment type="similarity">
    <text evidence="6">Belongs to the HepT RNase toxin family.</text>
</comment>
<dbReference type="GO" id="GO:0110001">
    <property type="term" value="C:toxin-antitoxin complex"/>
    <property type="evidence" value="ECO:0007669"/>
    <property type="project" value="InterPro"/>
</dbReference>
<keyword evidence="4" id="KW-0547">Nucleotide-binding</keyword>
<keyword evidence="2" id="KW-1277">Toxin-antitoxin system</keyword>
<dbReference type="AlphaFoldDB" id="A0A2M9HHC5"/>
<protein>
    <submittedName>
        <fullName evidence="7">Antitoxin</fullName>
    </submittedName>
</protein>
<evidence type="ECO:0000256" key="3">
    <source>
        <dbReference type="ARBA" id="ARBA00022722"/>
    </source>
</evidence>
<dbReference type="EMBL" id="PEBK01000001">
    <property type="protein sequence ID" value="PJM76216.1"/>
    <property type="molecule type" value="Genomic_DNA"/>
</dbReference>